<dbReference type="AlphaFoldDB" id="A0A8A1LTU9"/>
<proteinExistence type="predicted"/>
<organism evidence="1 2">
    <name type="scientific">Ajellomyces capsulatus (strain H88)</name>
    <name type="common">Darling's disease fungus</name>
    <name type="synonym">Histoplasma capsulatum</name>
    <dbReference type="NCBI Taxonomy" id="544711"/>
    <lineage>
        <taxon>Eukaryota</taxon>
        <taxon>Fungi</taxon>
        <taxon>Dikarya</taxon>
        <taxon>Ascomycota</taxon>
        <taxon>Pezizomycotina</taxon>
        <taxon>Eurotiomycetes</taxon>
        <taxon>Eurotiomycetidae</taxon>
        <taxon>Onygenales</taxon>
        <taxon>Ajellomycetaceae</taxon>
        <taxon>Histoplasma</taxon>
    </lineage>
</organism>
<reference evidence="1" key="1">
    <citation type="submission" date="2021-01" db="EMBL/GenBank/DDBJ databases">
        <title>Chromosome-level genome assembly of a human fungal pathogen reveals clustering of transcriptionally co-regulated genes.</title>
        <authorList>
            <person name="Voorhies M."/>
            <person name="Cohen S."/>
            <person name="Shea T.P."/>
            <person name="Petrus S."/>
            <person name="Munoz J.F."/>
            <person name="Poplawski S."/>
            <person name="Goldman W.E."/>
            <person name="Michael T."/>
            <person name="Cuomo C.A."/>
            <person name="Sil A."/>
            <person name="Beyhan S."/>
        </authorList>
    </citation>
    <scope>NUCLEOTIDE SEQUENCE</scope>
    <source>
        <strain evidence="1">H88</strain>
    </source>
</reference>
<sequence>MTSSGSFQKTMRKQGNDKLQSSSVVLFEKSSLDSNVEATTYRKIHTYSRFTWSVLKRSVKG</sequence>
<dbReference type="Proteomes" id="UP000663419">
    <property type="component" value="Chromosome 4"/>
</dbReference>
<protein>
    <submittedName>
        <fullName evidence="1">Uncharacterized protein</fullName>
    </submittedName>
</protein>
<gene>
    <name evidence="1" type="ORF">I7I53_03838</name>
</gene>
<evidence type="ECO:0000313" key="2">
    <source>
        <dbReference type="Proteomes" id="UP000663419"/>
    </source>
</evidence>
<evidence type="ECO:0000313" key="1">
    <source>
        <dbReference type="EMBL" id="QSS55844.1"/>
    </source>
</evidence>
<name>A0A8A1LTU9_AJEC8</name>
<dbReference type="VEuPathDB" id="FungiDB:I7I53_03838"/>
<dbReference type="EMBL" id="CP069105">
    <property type="protein sequence ID" value="QSS55844.1"/>
    <property type="molecule type" value="Genomic_DNA"/>
</dbReference>
<accession>A0A8A1LTU9</accession>